<evidence type="ECO:0000313" key="3">
    <source>
        <dbReference type="EMBL" id="EQD79420.1"/>
    </source>
</evidence>
<gene>
    <name evidence="3" type="ORF">B1A_01741</name>
</gene>
<feature type="transmembrane region" description="Helical" evidence="2">
    <location>
        <begin position="12"/>
        <end position="44"/>
    </location>
</feature>
<dbReference type="InterPro" id="IPR048254">
    <property type="entry name" value="CDP_ALCOHOL_P_TRANSF_CS"/>
</dbReference>
<keyword evidence="2" id="KW-0812">Transmembrane</keyword>
<reference evidence="3" key="2">
    <citation type="journal article" date="2014" name="ISME J.">
        <title>Microbial stratification in low pH oxic and suboxic macroscopic growths along an acid mine drainage.</title>
        <authorList>
            <person name="Mendez-Garcia C."/>
            <person name="Mesa V."/>
            <person name="Sprenger R.R."/>
            <person name="Richter M."/>
            <person name="Diez M.S."/>
            <person name="Solano J."/>
            <person name="Bargiela R."/>
            <person name="Golyshina O.V."/>
            <person name="Manteca A."/>
            <person name="Ramos J.L."/>
            <person name="Gallego J.R."/>
            <person name="Llorente I."/>
            <person name="Martins Dos Santos V.A."/>
            <person name="Jensen O.N."/>
            <person name="Pelaez A.I."/>
            <person name="Sanchez J."/>
            <person name="Ferrer M."/>
        </authorList>
    </citation>
    <scope>NUCLEOTIDE SEQUENCE</scope>
</reference>
<accession>T1DBD1</accession>
<dbReference type="Pfam" id="PF01066">
    <property type="entry name" value="CDP-OH_P_transf"/>
    <property type="match status" value="1"/>
</dbReference>
<feature type="transmembrane region" description="Helical" evidence="2">
    <location>
        <begin position="132"/>
        <end position="152"/>
    </location>
</feature>
<dbReference type="AlphaFoldDB" id="T1DBD1"/>
<name>T1DBD1_9ZZZZ</name>
<reference evidence="3" key="1">
    <citation type="submission" date="2013-08" db="EMBL/GenBank/DDBJ databases">
        <authorList>
            <person name="Mendez C."/>
            <person name="Richter M."/>
            <person name="Ferrer M."/>
            <person name="Sanchez J."/>
        </authorList>
    </citation>
    <scope>NUCLEOTIDE SEQUENCE</scope>
</reference>
<dbReference type="Gene3D" id="1.20.120.1760">
    <property type="match status" value="1"/>
</dbReference>
<dbReference type="GO" id="GO:0016780">
    <property type="term" value="F:phosphotransferase activity, for other substituted phosphate groups"/>
    <property type="evidence" value="ECO:0007669"/>
    <property type="project" value="InterPro"/>
</dbReference>
<comment type="caution">
    <text evidence="3">The sequence shown here is derived from an EMBL/GenBank/DDBJ whole genome shotgun (WGS) entry which is preliminary data.</text>
</comment>
<keyword evidence="1 3" id="KW-0808">Transferase</keyword>
<protein>
    <submittedName>
        <fullName evidence="3">CDP-diacylglycerol--glycerol-3-phosphate 3-phosphatidyltransferase</fullName>
    </submittedName>
</protein>
<dbReference type="EMBL" id="AUZX01001316">
    <property type="protein sequence ID" value="EQD79420.1"/>
    <property type="molecule type" value="Genomic_DNA"/>
</dbReference>
<proteinExistence type="predicted"/>
<keyword evidence="2" id="KW-0472">Membrane</keyword>
<evidence type="ECO:0000256" key="1">
    <source>
        <dbReference type="ARBA" id="ARBA00022679"/>
    </source>
</evidence>
<organism evidence="3">
    <name type="scientific">mine drainage metagenome</name>
    <dbReference type="NCBI Taxonomy" id="410659"/>
    <lineage>
        <taxon>unclassified sequences</taxon>
        <taxon>metagenomes</taxon>
        <taxon>ecological metagenomes</taxon>
    </lineage>
</organism>
<dbReference type="GO" id="GO:0016020">
    <property type="term" value="C:membrane"/>
    <property type="evidence" value="ECO:0007669"/>
    <property type="project" value="InterPro"/>
</dbReference>
<dbReference type="PROSITE" id="PS00379">
    <property type="entry name" value="CDP_ALCOHOL_P_TRANSF"/>
    <property type="match status" value="1"/>
</dbReference>
<dbReference type="GO" id="GO:0008654">
    <property type="term" value="P:phospholipid biosynthetic process"/>
    <property type="evidence" value="ECO:0007669"/>
    <property type="project" value="InterPro"/>
</dbReference>
<dbReference type="InterPro" id="IPR043130">
    <property type="entry name" value="CDP-OH_PTrfase_TM_dom"/>
</dbReference>
<feature type="transmembrane region" description="Helical" evidence="2">
    <location>
        <begin position="79"/>
        <end position="111"/>
    </location>
</feature>
<sequence>MGKPFIRFNPNAISVISFIFALLSGVTIYIGGIYLIFAFISILLSATFDALDGFVARKTGKASKAGDFLDHTLDRLSDIAILAGFSFSAMGSIYIGFFAITGVLMTSYMGTQAQSVGLKRNYRGVLGRADRLLYMMIFIIVALLYPYSYTYYLTFNPFTTLLMWFAVAGYVTAISRFTSSYRELSGAKGS</sequence>
<feature type="transmembrane region" description="Helical" evidence="2">
    <location>
        <begin position="158"/>
        <end position="178"/>
    </location>
</feature>
<keyword evidence="2" id="KW-1133">Transmembrane helix</keyword>
<dbReference type="InterPro" id="IPR000462">
    <property type="entry name" value="CDP-OH_P_trans"/>
</dbReference>
<evidence type="ECO:0000256" key="2">
    <source>
        <dbReference type="SAM" id="Phobius"/>
    </source>
</evidence>